<gene>
    <name evidence="1" type="ORF">S12H4_20727</name>
</gene>
<dbReference type="EMBL" id="BARW01010550">
    <property type="protein sequence ID" value="GAI77654.1"/>
    <property type="molecule type" value="Genomic_DNA"/>
</dbReference>
<sequence>MKKQLLKRPSLQNLIQVGRVIISEFDPKRFTYLNLKGEWEENPKTLIDRISSELLYQMWRMGEEKQFLFIPNIFSLFASDRTWLITKKIKLARLEKPKVRPESLKEDEIDEKIIQSYSSGGRSEKVYPFLIILEVLAWILHYEATRLNAESFVHDWDTAAKVQKQESINNRFAEICLPCTRISVDSYNGSLF</sequence>
<organism evidence="1">
    <name type="scientific">marine sediment metagenome</name>
    <dbReference type="NCBI Taxonomy" id="412755"/>
    <lineage>
        <taxon>unclassified sequences</taxon>
        <taxon>metagenomes</taxon>
        <taxon>ecological metagenomes</taxon>
    </lineage>
</organism>
<dbReference type="AlphaFoldDB" id="X1TC94"/>
<protein>
    <submittedName>
        <fullName evidence="1">Uncharacterized protein</fullName>
    </submittedName>
</protein>
<accession>X1TC94</accession>
<proteinExistence type="predicted"/>
<reference evidence="1" key="1">
    <citation type="journal article" date="2014" name="Front. Microbiol.">
        <title>High frequency of phylogenetically diverse reductive dehalogenase-homologous genes in deep subseafloor sedimentary metagenomes.</title>
        <authorList>
            <person name="Kawai M."/>
            <person name="Futagami T."/>
            <person name="Toyoda A."/>
            <person name="Takaki Y."/>
            <person name="Nishi S."/>
            <person name="Hori S."/>
            <person name="Arai W."/>
            <person name="Tsubouchi T."/>
            <person name="Morono Y."/>
            <person name="Uchiyama I."/>
            <person name="Ito T."/>
            <person name="Fujiyama A."/>
            <person name="Inagaki F."/>
            <person name="Takami H."/>
        </authorList>
    </citation>
    <scope>NUCLEOTIDE SEQUENCE</scope>
    <source>
        <strain evidence="1">Expedition CK06-06</strain>
    </source>
</reference>
<comment type="caution">
    <text evidence="1">The sequence shown here is derived from an EMBL/GenBank/DDBJ whole genome shotgun (WGS) entry which is preliminary data.</text>
</comment>
<evidence type="ECO:0000313" key="1">
    <source>
        <dbReference type="EMBL" id="GAI77654.1"/>
    </source>
</evidence>
<name>X1TC94_9ZZZZ</name>